<sequence length="293" mass="30874">REMRNAVSDFGSVGLVRQNPPEPSLANGGSAGHRGGGRGRYKEHEKRKKEEEEEEEEEEDERHRRRGRCFSRRLKSEDLAPRRPCPRARAAAPWTWAAAASWSEAGTAGARRWRRRLGGIRRARTRASLGCSYSAARSPAAPARSGSAPPRTLLAPGEPPVREAVERVLESGGVQQADEVDVGVPLVVACGEVPGQKQEIDLIAEPVVPDYRGSHVAPYLGTFCIMRVVGSCRSSSSAGSRGSSRAAACARAGAASRASARSAEAGGGCGTGPGSCSTETSKGARATGSGTWT</sequence>
<feature type="region of interest" description="Disordered" evidence="1">
    <location>
        <begin position="1"/>
        <end position="70"/>
    </location>
</feature>
<evidence type="ECO:0000313" key="3">
    <source>
        <dbReference type="Proteomes" id="UP001189429"/>
    </source>
</evidence>
<dbReference type="EMBL" id="CAUYUJ010016518">
    <property type="protein sequence ID" value="CAK0866245.1"/>
    <property type="molecule type" value="Genomic_DNA"/>
</dbReference>
<dbReference type="Proteomes" id="UP001189429">
    <property type="component" value="Unassembled WGS sequence"/>
</dbReference>
<feature type="compositionally biased region" description="Low complexity" evidence="1">
    <location>
        <begin position="134"/>
        <end position="151"/>
    </location>
</feature>
<organism evidence="2 3">
    <name type="scientific">Prorocentrum cordatum</name>
    <dbReference type="NCBI Taxonomy" id="2364126"/>
    <lineage>
        <taxon>Eukaryota</taxon>
        <taxon>Sar</taxon>
        <taxon>Alveolata</taxon>
        <taxon>Dinophyceae</taxon>
        <taxon>Prorocentrales</taxon>
        <taxon>Prorocentraceae</taxon>
        <taxon>Prorocentrum</taxon>
    </lineage>
</organism>
<reference evidence="2" key="1">
    <citation type="submission" date="2023-10" db="EMBL/GenBank/DDBJ databases">
        <authorList>
            <person name="Chen Y."/>
            <person name="Shah S."/>
            <person name="Dougan E. K."/>
            <person name="Thang M."/>
            <person name="Chan C."/>
        </authorList>
    </citation>
    <scope>NUCLEOTIDE SEQUENCE [LARGE SCALE GENOMIC DNA]</scope>
</reference>
<name>A0ABN9V0K7_9DINO</name>
<feature type="compositionally biased region" description="Basic and acidic residues" evidence="1">
    <location>
        <begin position="40"/>
        <end position="50"/>
    </location>
</feature>
<gene>
    <name evidence="2" type="ORF">PCOR1329_LOCUS53481</name>
</gene>
<feature type="region of interest" description="Disordered" evidence="1">
    <location>
        <begin position="132"/>
        <end position="157"/>
    </location>
</feature>
<protein>
    <submittedName>
        <fullName evidence="2">Uncharacterized protein</fullName>
    </submittedName>
</protein>
<accession>A0ABN9V0K7</accession>
<feature type="region of interest" description="Disordered" evidence="1">
    <location>
        <begin position="261"/>
        <end position="293"/>
    </location>
</feature>
<feature type="compositionally biased region" description="Acidic residues" evidence="1">
    <location>
        <begin position="51"/>
        <end position="60"/>
    </location>
</feature>
<evidence type="ECO:0000313" key="2">
    <source>
        <dbReference type="EMBL" id="CAK0866245.1"/>
    </source>
</evidence>
<comment type="caution">
    <text evidence="2">The sequence shown here is derived from an EMBL/GenBank/DDBJ whole genome shotgun (WGS) entry which is preliminary data.</text>
</comment>
<proteinExistence type="predicted"/>
<evidence type="ECO:0000256" key="1">
    <source>
        <dbReference type="SAM" id="MobiDB-lite"/>
    </source>
</evidence>
<keyword evidence="3" id="KW-1185">Reference proteome</keyword>
<feature type="non-terminal residue" evidence="2">
    <location>
        <position position="1"/>
    </location>
</feature>